<reference evidence="1 2" key="1">
    <citation type="submission" date="2018-11" db="EMBL/GenBank/DDBJ databases">
        <title>Complete genome sequencing of the Actinobacteria Serinibacter sp. K3-2.</title>
        <authorList>
            <person name="Rakitin A.L."/>
            <person name="Beletsky A.V."/>
            <person name="Mardanov A.V."/>
            <person name="Ravin N.V."/>
            <person name="Gromova A.S."/>
            <person name="Filippova S.N."/>
            <person name="Gal'Chenko V.F."/>
        </authorList>
    </citation>
    <scope>NUCLEOTIDE SEQUENCE [LARGE SCALE GENOMIC DNA]</scope>
    <source>
        <strain evidence="1 2">K3-2</strain>
    </source>
</reference>
<dbReference type="InterPro" id="IPR011473">
    <property type="entry name" value="DUF1579"/>
</dbReference>
<dbReference type="EMBL" id="RHPJ01000002">
    <property type="protein sequence ID" value="TGO04983.1"/>
    <property type="molecule type" value="Genomic_DNA"/>
</dbReference>
<dbReference type="OrthoDB" id="8481162at2"/>
<dbReference type="AlphaFoldDB" id="A0A4Z1E3E7"/>
<protein>
    <recommendedName>
        <fullName evidence="3">DUF1579 domain-containing protein</fullName>
    </recommendedName>
</protein>
<dbReference type="Proteomes" id="UP000297318">
    <property type="component" value="Unassembled WGS sequence"/>
</dbReference>
<proteinExistence type="predicted"/>
<dbReference type="Pfam" id="PF07617">
    <property type="entry name" value="DUF1579"/>
    <property type="match status" value="1"/>
</dbReference>
<sequence>MADENEHERLAVFVGDWAAEGTAYGTDLEGSPWRSVHTARWHSGDRFVVQDERANGPFDTMSFLGWDQERGTYFSWSIENHGYNREYLLTCDGDTWTFTGAQERATIRFSDEGRTQTHHWEFRPEGEWITLCDRVAHRVD</sequence>
<name>A0A4Z1E3E7_9MICO</name>
<organism evidence="1 2">
    <name type="scientific">Serinibacter arcticus</name>
    <dbReference type="NCBI Taxonomy" id="1655435"/>
    <lineage>
        <taxon>Bacteria</taxon>
        <taxon>Bacillati</taxon>
        <taxon>Actinomycetota</taxon>
        <taxon>Actinomycetes</taxon>
        <taxon>Micrococcales</taxon>
        <taxon>Beutenbergiaceae</taxon>
        <taxon>Serinibacter</taxon>
    </lineage>
</organism>
<comment type="caution">
    <text evidence="1">The sequence shown here is derived from an EMBL/GenBank/DDBJ whole genome shotgun (WGS) entry which is preliminary data.</text>
</comment>
<evidence type="ECO:0008006" key="3">
    <source>
        <dbReference type="Google" id="ProtNLM"/>
    </source>
</evidence>
<keyword evidence="2" id="KW-1185">Reference proteome</keyword>
<dbReference type="InterPro" id="IPR011162">
    <property type="entry name" value="MHC_I/II-like_Ag-recog"/>
</dbReference>
<dbReference type="SUPFAM" id="SSF54452">
    <property type="entry name" value="MHC antigen-recognition domain"/>
    <property type="match status" value="1"/>
</dbReference>
<evidence type="ECO:0000313" key="2">
    <source>
        <dbReference type="Proteomes" id="UP000297318"/>
    </source>
</evidence>
<evidence type="ECO:0000313" key="1">
    <source>
        <dbReference type="EMBL" id="TGO04983.1"/>
    </source>
</evidence>
<accession>A0A4Z1E3E7</accession>
<dbReference type="RefSeq" id="WP_135849060.1">
    <property type="nucleotide sequence ID" value="NZ_RHPJ01000002.1"/>
</dbReference>
<gene>
    <name evidence="1" type="ORF">SERN_0987</name>
</gene>